<sequence>MPAGFLQTTTRTMLSLGHTNVAQSRLGLPIAYTDHKASLICCFLWPQHQKVCRRPFVNANLYINCTLLSSSPMFGVSTYGLYFSRRKTYSGVCFVSLKTLVHVFLKTFCLAASARAQPESIRNHLHSLAIALGVGLGVLEV</sequence>
<gene>
    <name evidence="1" type="ORF">GALMADRAFT_920290</name>
</gene>
<accession>A0A067SRK6</accession>
<dbReference type="EMBL" id="KL142402">
    <property type="protein sequence ID" value="KDR69423.1"/>
    <property type="molecule type" value="Genomic_DNA"/>
</dbReference>
<name>A0A067SRK6_GALM3</name>
<dbReference type="HOGENOM" id="CLU_1825426_0_0_1"/>
<protein>
    <submittedName>
        <fullName evidence="1">Uncharacterized protein</fullName>
    </submittedName>
</protein>
<reference evidence="2" key="1">
    <citation type="journal article" date="2014" name="Proc. Natl. Acad. Sci. U.S.A.">
        <title>Extensive sampling of basidiomycete genomes demonstrates inadequacy of the white-rot/brown-rot paradigm for wood decay fungi.</title>
        <authorList>
            <person name="Riley R."/>
            <person name="Salamov A.A."/>
            <person name="Brown D.W."/>
            <person name="Nagy L.G."/>
            <person name="Floudas D."/>
            <person name="Held B.W."/>
            <person name="Levasseur A."/>
            <person name="Lombard V."/>
            <person name="Morin E."/>
            <person name="Otillar R."/>
            <person name="Lindquist E.A."/>
            <person name="Sun H."/>
            <person name="LaButti K.M."/>
            <person name="Schmutz J."/>
            <person name="Jabbour D."/>
            <person name="Luo H."/>
            <person name="Baker S.E."/>
            <person name="Pisabarro A.G."/>
            <person name="Walton J.D."/>
            <person name="Blanchette R.A."/>
            <person name="Henrissat B."/>
            <person name="Martin F."/>
            <person name="Cullen D."/>
            <person name="Hibbett D.S."/>
            <person name="Grigoriev I.V."/>
        </authorList>
    </citation>
    <scope>NUCLEOTIDE SEQUENCE [LARGE SCALE GENOMIC DNA]</scope>
    <source>
        <strain evidence="2">CBS 339.88</strain>
    </source>
</reference>
<organism evidence="1 2">
    <name type="scientific">Galerina marginata (strain CBS 339.88)</name>
    <dbReference type="NCBI Taxonomy" id="685588"/>
    <lineage>
        <taxon>Eukaryota</taxon>
        <taxon>Fungi</taxon>
        <taxon>Dikarya</taxon>
        <taxon>Basidiomycota</taxon>
        <taxon>Agaricomycotina</taxon>
        <taxon>Agaricomycetes</taxon>
        <taxon>Agaricomycetidae</taxon>
        <taxon>Agaricales</taxon>
        <taxon>Agaricineae</taxon>
        <taxon>Strophariaceae</taxon>
        <taxon>Galerina</taxon>
    </lineage>
</organism>
<dbReference type="Proteomes" id="UP000027222">
    <property type="component" value="Unassembled WGS sequence"/>
</dbReference>
<evidence type="ECO:0000313" key="2">
    <source>
        <dbReference type="Proteomes" id="UP000027222"/>
    </source>
</evidence>
<evidence type="ECO:0000313" key="1">
    <source>
        <dbReference type="EMBL" id="KDR69423.1"/>
    </source>
</evidence>
<keyword evidence="2" id="KW-1185">Reference proteome</keyword>
<proteinExistence type="predicted"/>
<dbReference type="AlphaFoldDB" id="A0A067SRK6"/>